<gene>
    <name evidence="1" type="primary">LOC123160263</name>
</gene>
<name>A0A3B6SNI8_WHEAT</name>
<dbReference type="OrthoDB" id="690364at2759"/>
<organism evidence="1">
    <name type="scientific">Triticum aestivum</name>
    <name type="common">Wheat</name>
    <dbReference type="NCBI Taxonomy" id="4565"/>
    <lineage>
        <taxon>Eukaryota</taxon>
        <taxon>Viridiplantae</taxon>
        <taxon>Streptophyta</taxon>
        <taxon>Embryophyta</taxon>
        <taxon>Tracheophyta</taxon>
        <taxon>Spermatophyta</taxon>
        <taxon>Magnoliopsida</taxon>
        <taxon>Liliopsida</taxon>
        <taxon>Poales</taxon>
        <taxon>Poaceae</taxon>
        <taxon>BOP clade</taxon>
        <taxon>Pooideae</taxon>
        <taxon>Triticodae</taxon>
        <taxon>Triticeae</taxon>
        <taxon>Triticinae</taxon>
        <taxon>Triticum</taxon>
    </lineage>
</organism>
<dbReference type="Gramene" id="TraesJAG7B03G04149530.1">
    <property type="protein sequence ID" value="TraesJAG7B03G04149530.1"/>
    <property type="gene ID" value="TraesJAG7B03G04149530"/>
</dbReference>
<reference evidence="1" key="2">
    <citation type="submission" date="2018-10" db="UniProtKB">
        <authorList>
            <consortium name="EnsemblPlants"/>
        </authorList>
    </citation>
    <scope>IDENTIFICATION</scope>
</reference>
<protein>
    <submittedName>
        <fullName evidence="1">Uncharacterized protein</fullName>
    </submittedName>
</protein>
<dbReference type="Gramene" id="TraesSYM7B03G04216320.1">
    <property type="protein sequence ID" value="TraesSYM7B03G04216320.1"/>
    <property type="gene ID" value="TraesSYM7B03G04216320"/>
</dbReference>
<dbReference type="Gramene" id="TraesCS7B02G251300.1">
    <property type="protein sequence ID" value="TraesCS7B02G251300.1"/>
    <property type="gene ID" value="TraesCS7B02G251300"/>
</dbReference>
<dbReference type="Gramene" id="TraesNOR7B03G04213380.1">
    <property type="protein sequence ID" value="TraesNOR7B03G04213380.1"/>
    <property type="gene ID" value="TraesNOR7B03G04213380"/>
</dbReference>
<sequence length="306" mass="34829">MADETLLKLLFETPSGFAIFGIDGGFLFEEKPLEIIWTKFANKTTVDLVACQCEFQKFENKSDAINPSSGIDGRLATMIKNWWFGEKLLVGKLEHKYIIEKELNIVCRYDEVALEVMWGMKNLLHIVVPEEELELSDEDSKHRSKGLQIFLQNLNFDIKPDLVNGQITETACYVYHCLEHNKEILRCMRVTGVLEKEGIDTQGWDALKYVTAFMLMCTNEDPSEPNQGFSAEDLAKIIGGKGKYDKGLLKDNFMSIYRKAVDVHQTKVAKLQELDALVKEAKERAREAPQLQDVVVSVTEKSKIEP</sequence>
<dbReference type="EnsemblPlants" id="TraesCS7B02G251300.1">
    <property type="protein sequence ID" value="TraesCS7B02G251300.1"/>
    <property type="gene ID" value="TraesCS7B02G251300"/>
</dbReference>
<evidence type="ECO:0000313" key="2">
    <source>
        <dbReference type="Proteomes" id="UP000019116"/>
    </source>
</evidence>
<dbReference type="PANTHER" id="PTHR10894:SF24">
    <property type="entry name" value="OS02G0511800 PROTEIN"/>
    <property type="match status" value="1"/>
</dbReference>
<dbReference type="GO" id="GO:0030515">
    <property type="term" value="F:snoRNA binding"/>
    <property type="evidence" value="ECO:0000318"/>
    <property type="project" value="GO_Central"/>
</dbReference>
<dbReference type="Gramene" id="TraesCAD_scaffold_084398_01G000200.1">
    <property type="protein sequence ID" value="TraesCAD_scaffold_084398_01G000200.1"/>
    <property type="gene ID" value="TraesCAD_scaffold_084398_01G000200"/>
</dbReference>
<dbReference type="Gramene" id="TraesARI7B03G04124740.1">
    <property type="protein sequence ID" value="TraesARI7B03G04124740.1"/>
    <property type="gene ID" value="TraesARI7B03G04124740"/>
</dbReference>
<accession>A0A3B6SNI8</accession>
<dbReference type="AlphaFoldDB" id="A0A3B6SNI8"/>
<dbReference type="GeneID" id="123160263"/>
<dbReference type="GO" id="GO:0031428">
    <property type="term" value="C:box C/D methylation guide snoRNP complex"/>
    <property type="evidence" value="ECO:0000318"/>
    <property type="project" value="GO_Central"/>
</dbReference>
<dbReference type="Gramene" id="TraesJUL7B03G04206220.1">
    <property type="protein sequence ID" value="TraesJUL7B03G04206220.1"/>
    <property type="gene ID" value="TraesJUL7B03G04206220"/>
</dbReference>
<dbReference type="OMA" id="CHIIGEN"/>
<dbReference type="Gramene" id="TraesWEE_scaffold_064152_01G000200.1">
    <property type="protein sequence ID" value="TraesWEE_scaffold_064152_01G000200.1"/>
    <property type="gene ID" value="TraesWEE_scaffold_064152_01G000200"/>
</dbReference>
<keyword evidence="2" id="KW-1185">Reference proteome</keyword>
<dbReference type="GO" id="GO:0032040">
    <property type="term" value="C:small-subunit processome"/>
    <property type="evidence" value="ECO:0000318"/>
    <property type="project" value="GO_Central"/>
</dbReference>
<reference evidence="1" key="1">
    <citation type="submission" date="2018-08" db="EMBL/GenBank/DDBJ databases">
        <authorList>
            <person name="Rossello M."/>
        </authorList>
    </citation>
    <scope>NUCLEOTIDE SEQUENCE [LARGE SCALE GENOMIC DNA]</scope>
    <source>
        <strain evidence="1">cv. Chinese Spring</strain>
    </source>
</reference>
<dbReference type="RefSeq" id="XP_044434001.1">
    <property type="nucleotide sequence ID" value="XM_044578066.1"/>
</dbReference>
<dbReference type="Gramene" id="TraesCLE_scaffold_069259_01G000200.1">
    <property type="protein sequence ID" value="TraesCLE_scaffold_069259_01G000200.1"/>
    <property type="gene ID" value="TraesCLE_scaffold_069259_01G000200"/>
</dbReference>
<dbReference type="Gramene" id="TraesLAC7B03G04112440.1">
    <property type="protein sequence ID" value="TraesLAC7B03G04112440.1"/>
    <property type="gene ID" value="TraesLAC7B03G04112440"/>
</dbReference>
<evidence type="ECO:0000313" key="1">
    <source>
        <dbReference type="EnsemblPlants" id="TraesCS7B02G251300.1"/>
    </source>
</evidence>
<dbReference type="Proteomes" id="UP000019116">
    <property type="component" value="Chromosome 7B"/>
</dbReference>
<proteinExistence type="predicted"/>
<dbReference type="InterPro" id="IPR045056">
    <property type="entry name" value="Nop56/Nop58"/>
</dbReference>
<dbReference type="Gramene" id="TraesROB_scaffold_067608_01G000200.1">
    <property type="protein sequence ID" value="TraesROB_scaffold_067608_01G000200.1"/>
    <property type="gene ID" value="TraesROB_scaffold_067608_01G000200"/>
</dbReference>
<dbReference type="STRING" id="4565.A0A3B6SNI8"/>
<dbReference type="Gramene" id="TraesLDM7B03G04170580.1">
    <property type="protein sequence ID" value="TraesLDM7B03G04170580.1"/>
    <property type="gene ID" value="TraesLDM7B03G04170580"/>
</dbReference>
<dbReference type="PANTHER" id="PTHR10894">
    <property type="entry name" value="NUCLEOLAR PROTEIN 5 NUCLEOLAR PROTEIN NOP5 NOP58"/>
    <property type="match status" value="1"/>
</dbReference>